<dbReference type="Proteomes" id="UP000006798">
    <property type="component" value="Plasmid pBB1"/>
</dbReference>
<proteinExistence type="predicted"/>
<gene>
    <name evidence="2" type="ordered locus">CNE_BB1p06880</name>
</gene>
<dbReference type="HOGENOM" id="CLU_632695_0_0_4"/>
<dbReference type="AlphaFoldDB" id="F8GXN8"/>
<geneLocation type="plasmid" evidence="2 3">
    <name>pBB1</name>
</geneLocation>
<accession>F8GXN8</accession>
<name>F8GXN8_CUPNN</name>
<feature type="domain" description="NACHT C-terminal Alpha/Beta 2" evidence="1">
    <location>
        <begin position="309"/>
        <end position="387"/>
    </location>
</feature>
<dbReference type="EMBL" id="CP002879">
    <property type="protein sequence ID" value="AEI82108.1"/>
    <property type="molecule type" value="Genomic_DNA"/>
</dbReference>
<reference evidence="2 3" key="1">
    <citation type="journal article" date="2011" name="J. Bacteriol.">
        <title>Complete genome sequence of the type strain Cupriavidus necator N-1.</title>
        <authorList>
            <person name="Poehlein A."/>
            <person name="Kusian B."/>
            <person name="Friedrich B."/>
            <person name="Daniel R."/>
            <person name="Bowien B."/>
        </authorList>
    </citation>
    <scope>NUCLEOTIDE SEQUENCE [LARGE SCALE GENOMIC DNA]</scope>
    <source>
        <strain evidence="3">ATCC 43291 / DSM 13513 / CCUG 52238 / LMG 8453 / N-1</strain>
        <plasmid evidence="2 3">pBB1</plasmid>
    </source>
</reference>
<evidence type="ECO:0000313" key="3">
    <source>
        <dbReference type="Proteomes" id="UP000006798"/>
    </source>
</evidence>
<organism evidence="2 3">
    <name type="scientific">Cupriavidus necator (strain ATCC 43291 / DSM 13513 / CCUG 52238 / LMG 8453 / N-1)</name>
    <name type="common">Ralstonia eutropha</name>
    <dbReference type="NCBI Taxonomy" id="1042878"/>
    <lineage>
        <taxon>Bacteria</taxon>
        <taxon>Pseudomonadati</taxon>
        <taxon>Pseudomonadota</taxon>
        <taxon>Betaproteobacteria</taxon>
        <taxon>Burkholderiales</taxon>
        <taxon>Burkholderiaceae</taxon>
        <taxon>Cupriavidus</taxon>
    </lineage>
</organism>
<dbReference type="KEGG" id="cnc:CNE_BB1p06880"/>
<protein>
    <recommendedName>
        <fullName evidence="1">NACHT C-terminal Alpha/Beta 2 domain-containing protein</fullName>
    </recommendedName>
</protein>
<evidence type="ECO:0000259" key="1">
    <source>
        <dbReference type="Pfam" id="PF22726"/>
    </source>
</evidence>
<dbReference type="InterPro" id="IPR054732">
    <property type="entry name" value="NCAB2"/>
</dbReference>
<evidence type="ECO:0000313" key="2">
    <source>
        <dbReference type="EMBL" id="AEI82108.1"/>
    </source>
</evidence>
<sequence>MTTTLTIAEAGKRFPFGRDFSRVKERRARRAAGPGDSAEAADAIFLAVSSRLKESATSKDKYLAVAIGSIACGLPHGQRDDLIRQLIAAAPRRARCRLLTNLVLSGEEIDIAIVIDGIAEIFEVAKKEPWILVQSDGYELREWLSLVPFSTHPMEAIAIIKGMPAPQCEPRFLADMVSLLAESPSSEAEPMLFTLAEFDPHFYANADWRRAVMKMGTPSSAQRFVELVTDGHIGGEGMDALHMGDELAALLQEYPVLRAHVYEIMQSAPSVPGRALLTKAIAAAPDEEGFLLLLKLERNGAIGPVTWQTVERLVTTRIPSSSMSNAYDVVPVPAAYIRKTLLALTDDGGPADSAARCLRLIDSLRDEYGVPDTEPRHPDLASGRSWPILRPNHDIGMGELDRLLVRVSGAGEVYGPIAWITPTDTEFKDEGKS</sequence>
<keyword evidence="2" id="KW-0614">Plasmid</keyword>
<dbReference type="Pfam" id="PF22726">
    <property type="entry name" value="NCAB2"/>
    <property type="match status" value="1"/>
</dbReference>